<protein>
    <submittedName>
        <fullName evidence="1">DUF1885 family protein</fullName>
    </submittedName>
</protein>
<sequence length="132" mass="15302">MASYAFIKLGEADTGFSREDLLHYIQYYKEITSKTGQQLDWGYENAAFPYDVDDVDDHLVLASKERGYYKIFLSVQQKDENEQKHTYIQVFLPEKATHGDKGKANEFCKFIAKKVKGELHLFSGKVMSFNKK</sequence>
<accession>A0A926NG29</accession>
<reference evidence="1" key="1">
    <citation type="submission" date="2020-09" db="EMBL/GenBank/DDBJ databases">
        <title>A novel bacterium of genus Bacillus, isolated from South China Sea.</title>
        <authorList>
            <person name="Huang H."/>
            <person name="Mo K."/>
            <person name="Hu Y."/>
        </authorList>
    </citation>
    <scope>NUCLEOTIDE SEQUENCE</scope>
    <source>
        <strain evidence="1">IB182487</strain>
    </source>
</reference>
<dbReference type="SUPFAM" id="SSF111171">
    <property type="entry name" value="Rbstp2229 protein"/>
    <property type="match status" value="1"/>
</dbReference>
<organism evidence="1 2">
    <name type="scientific">Metabacillus arenae</name>
    <dbReference type="NCBI Taxonomy" id="2771434"/>
    <lineage>
        <taxon>Bacteria</taxon>
        <taxon>Bacillati</taxon>
        <taxon>Bacillota</taxon>
        <taxon>Bacilli</taxon>
        <taxon>Bacillales</taxon>
        <taxon>Bacillaceae</taxon>
        <taxon>Metabacillus</taxon>
    </lineage>
</organism>
<comment type="caution">
    <text evidence="1">The sequence shown here is derived from an EMBL/GenBank/DDBJ whole genome shotgun (WGS) entry which is preliminary data.</text>
</comment>
<name>A0A926NG29_9BACI</name>
<dbReference type="AlphaFoldDB" id="A0A926NG29"/>
<proteinExistence type="predicted"/>
<gene>
    <name evidence="1" type="ORF">IC621_11740</name>
</gene>
<dbReference type="Proteomes" id="UP000626844">
    <property type="component" value="Unassembled WGS sequence"/>
</dbReference>
<evidence type="ECO:0000313" key="2">
    <source>
        <dbReference type="Proteomes" id="UP000626844"/>
    </source>
</evidence>
<dbReference type="InterPro" id="IPR036294">
    <property type="entry name" value="Rbstp2229-like_sf"/>
</dbReference>
<dbReference type="InterPro" id="IPR015062">
    <property type="entry name" value="DUF1885"/>
</dbReference>
<dbReference type="Gene3D" id="1.20.5.850">
    <property type="entry name" value="Rbstp2229 protein"/>
    <property type="match status" value="1"/>
</dbReference>
<dbReference type="Pfam" id="PF08968">
    <property type="entry name" value="DUF1885"/>
    <property type="match status" value="1"/>
</dbReference>
<evidence type="ECO:0000313" key="1">
    <source>
        <dbReference type="EMBL" id="MBD1380904.1"/>
    </source>
</evidence>
<dbReference type="EMBL" id="JACXAI010000014">
    <property type="protein sequence ID" value="MBD1380904.1"/>
    <property type="molecule type" value="Genomic_DNA"/>
</dbReference>
<keyword evidence="2" id="KW-1185">Reference proteome</keyword>
<dbReference type="Gene3D" id="3.30.310.120">
    <property type="entry name" value="Rbstp2229 like protein"/>
    <property type="match status" value="1"/>
</dbReference>